<dbReference type="GO" id="GO:0005643">
    <property type="term" value="C:nuclear pore"/>
    <property type="evidence" value="ECO:0007669"/>
    <property type="project" value="UniProtKB-SubCell"/>
</dbReference>
<feature type="compositionally biased region" description="Polar residues" evidence="8">
    <location>
        <begin position="82"/>
        <end position="92"/>
    </location>
</feature>
<gene>
    <name evidence="10" type="ORF">BDN70DRAFT_879519</name>
</gene>
<dbReference type="GO" id="GO:0015031">
    <property type="term" value="P:protein transport"/>
    <property type="evidence" value="ECO:0007669"/>
    <property type="project" value="UniProtKB-KW"/>
</dbReference>
<keyword evidence="7" id="KW-0539">Nucleus</keyword>
<feature type="compositionally biased region" description="Pro residues" evidence="8">
    <location>
        <begin position="150"/>
        <end position="161"/>
    </location>
</feature>
<dbReference type="OrthoDB" id="185618at2759"/>
<sequence>MKRQADIQLVKGGAEDSSDDEGTPEQGMKKASEAELDRRIIRPLPSRNKSSSTPAATFPAPTPTTSGPSLFSSPNPFSPNPTTIGTASTSSFAGFGPKANGSTAIGNAFSSTLSPSSFKVSQPAPSTPSAATSTFKTFSSVLNNSGPNPFGAPAPTAPTAPSPGRVQGDTESMKYYKNLRGLNLCFISAITKSIEGDPYIDLTEALEKYKSYRSEIQADFGDSSKANDTSALPTTLTPTLQPSSSSSTPATMPAPPPSFPEFGGFKLPASSTTPANGSTTFSSASNTTGFKPTNVTFGSSTISSPFSFPSESKIPSSLFGASTSAPSLSSAAASSSIPTSAPFTFGGSASSSAASASPFGSFGTSLSQPSTSPSNPFGVTSSQTSSTFAFGKPIEKPVEGFATTSSAHPFGSTENSASSSFFSTSKPPTSGLTPFSFAGSSAPSVFGGKSETPVAVSAEENTVEGESSERGTPATEEGTPGLLSSNPLEEGAGEENEETVHAVKAKAFKLIKDSEGAGKWAPQGIGMLRIKKDKDSGSRRILLRNNTNGKVVLNFKIYSAMKPAQNKVSLSFIGHDDGAPQTYSIRMGKEDEATLLKEVLQREIAFVKEKET</sequence>
<dbReference type="PANTHER" id="PTHR38697:SF1">
    <property type="entry name" value="NUCLEAR PORE COMPLEX PROTEIN SIMILAR TO S. CEREVISIAE NUP2 (EUROFUNG)"/>
    <property type="match status" value="1"/>
</dbReference>
<dbReference type="Pfam" id="PF00638">
    <property type="entry name" value="Ran_BP1"/>
    <property type="match status" value="1"/>
</dbReference>
<organism evidence="10 11">
    <name type="scientific">Pholiota conissans</name>
    <dbReference type="NCBI Taxonomy" id="109636"/>
    <lineage>
        <taxon>Eukaryota</taxon>
        <taxon>Fungi</taxon>
        <taxon>Dikarya</taxon>
        <taxon>Basidiomycota</taxon>
        <taxon>Agaricomycotina</taxon>
        <taxon>Agaricomycetes</taxon>
        <taxon>Agaricomycetidae</taxon>
        <taxon>Agaricales</taxon>
        <taxon>Agaricineae</taxon>
        <taxon>Strophariaceae</taxon>
        <taxon>Pholiota</taxon>
    </lineage>
</organism>
<feature type="compositionally biased region" description="Polar residues" evidence="8">
    <location>
        <begin position="269"/>
        <end position="285"/>
    </location>
</feature>
<evidence type="ECO:0000313" key="10">
    <source>
        <dbReference type="EMBL" id="KAF9478814.1"/>
    </source>
</evidence>
<protein>
    <recommendedName>
        <fullName evidence="9">RanBD1 domain-containing protein</fullName>
    </recommendedName>
</protein>
<dbReference type="AlphaFoldDB" id="A0A9P5Z2B0"/>
<feature type="compositionally biased region" description="Low complexity" evidence="8">
    <location>
        <begin position="229"/>
        <end position="251"/>
    </location>
</feature>
<evidence type="ECO:0000256" key="7">
    <source>
        <dbReference type="ARBA" id="ARBA00023242"/>
    </source>
</evidence>
<keyword evidence="5" id="KW-0811">Translocation</keyword>
<feature type="domain" description="RanBD1" evidence="9">
    <location>
        <begin position="477"/>
        <end position="609"/>
    </location>
</feature>
<dbReference type="InterPro" id="IPR011993">
    <property type="entry name" value="PH-like_dom_sf"/>
</dbReference>
<evidence type="ECO:0000313" key="11">
    <source>
        <dbReference type="Proteomes" id="UP000807469"/>
    </source>
</evidence>
<evidence type="ECO:0000259" key="9">
    <source>
        <dbReference type="PROSITE" id="PS50196"/>
    </source>
</evidence>
<feature type="compositionally biased region" description="Polar residues" evidence="8">
    <location>
        <begin position="366"/>
        <end position="382"/>
    </location>
</feature>
<dbReference type="Gene3D" id="2.30.29.30">
    <property type="entry name" value="Pleckstrin-homology domain (PH domain)/Phosphotyrosine-binding domain (PTB)"/>
    <property type="match status" value="1"/>
</dbReference>
<comment type="caution">
    <text evidence="10">The sequence shown here is derived from an EMBL/GenBank/DDBJ whole genome shotgun (WGS) entry which is preliminary data.</text>
</comment>
<feature type="region of interest" description="Disordered" evidence="8">
    <location>
        <begin position="445"/>
        <end position="499"/>
    </location>
</feature>
<keyword evidence="11" id="KW-1185">Reference proteome</keyword>
<name>A0A9P5Z2B0_9AGAR</name>
<dbReference type="EMBL" id="MU155226">
    <property type="protein sequence ID" value="KAF9478814.1"/>
    <property type="molecule type" value="Genomic_DNA"/>
</dbReference>
<dbReference type="PANTHER" id="PTHR38697">
    <property type="entry name" value="NUCLEAR PORE COMPLEX PROTEIN SIMILAR TO S. CEREVISIAE NUP2 (EUROFUNG)"/>
    <property type="match status" value="1"/>
</dbReference>
<evidence type="ECO:0000256" key="1">
    <source>
        <dbReference type="ARBA" id="ARBA00004567"/>
    </source>
</evidence>
<proteinExistence type="predicted"/>
<dbReference type="PROSITE" id="PS50196">
    <property type="entry name" value="RANBD1"/>
    <property type="match status" value="1"/>
</dbReference>
<feature type="compositionally biased region" description="Low complexity" evidence="8">
    <location>
        <begin position="123"/>
        <end position="132"/>
    </location>
</feature>
<evidence type="ECO:0000256" key="6">
    <source>
        <dbReference type="ARBA" id="ARBA00023132"/>
    </source>
</evidence>
<feature type="compositionally biased region" description="Low complexity" evidence="8">
    <location>
        <begin position="50"/>
        <end position="75"/>
    </location>
</feature>
<feature type="compositionally biased region" description="Basic and acidic residues" evidence="8">
    <location>
        <begin position="27"/>
        <end position="40"/>
    </location>
</feature>
<keyword evidence="6" id="KW-0906">Nuclear pore complex</keyword>
<dbReference type="GO" id="GO:0051028">
    <property type="term" value="P:mRNA transport"/>
    <property type="evidence" value="ECO:0007669"/>
    <property type="project" value="UniProtKB-KW"/>
</dbReference>
<feature type="region of interest" description="Disordered" evidence="8">
    <location>
        <begin position="144"/>
        <end position="167"/>
    </location>
</feature>
<dbReference type="SMART" id="SM00160">
    <property type="entry name" value="RanBD"/>
    <property type="match status" value="1"/>
</dbReference>
<accession>A0A9P5Z2B0</accession>
<dbReference type="Pfam" id="PF08911">
    <property type="entry name" value="NUP50"/>
    <property type="match status" value="1"/>
</dbReference>
<dbReference type="InterPro" id="IPR053074">
    <property type="entry name" value="NPC_Nucleoporin"/>
</dbReference>
<dbReference type="InterPro" id="IPR015007">
    <property type="entry name" value="NUP2/50/61"/>
</dbReference>
<reference evidence="10" key="1">
    <citation type="submission" date="2020-11" db="EMBL/GenBank/DDBJ databases">
        <authorList>
            <consortium name="DOE Joint Genome Institute"/>
            <person name="Ahrendt S."/>
            <person name="Riley R."/>
            <person name="Andreopoulos W."/>
            <person name="Labutti K."/>
            <person name="Pangilinan J."/>
            <person name="Ruiz-Duenas F.J."/>
            <person name="Barrasa J.M."/>
            <person name="Sanchez-Garcia M."/>
            <person name="Camarero S."/>
            <person name="Miyauchi S."/>
            <person name="Serrano A."/>
            <person name="Linde D."/>
            <person name="Babiker R."/>
            <person name="Drula E."/>
            <person name="Ayuso-Fernandez I."/>
            <person name="Pacheco R."/>
            <person name="Padilla G."/>
            <person name="Ferreira P."/>
            <person name="Barriuso J."/>
            <person name="Kellner H."/>
            <person name="Castanera R."/>
            <person name="Alfaro M."/>
            <person name="Ramirez L."/>
            <person name="Pisabarro A.G."/>
            <person name="Kuo A."/>
            <person name="Tritt A."/>
            <person name="Lipzen A."/>
            <person name="He G."/>
            <person name="Yan M."/>
            <person name="Ng V."/>
            <person name="Cullen D."/>
            <person name="Martin F."/>
            <person name="Rosso M.-N."/>
            <person name="Henrissat B."/>
            <person name="Hibbett D."/>
            <person name="Martinez A.T."/>
            <person name="Grigoriev I.V."/>
        </authorList>
    </citation>
    <scope>NUCLEOTIDE SEQUENCE</scope>
    <source>
        <strain evidence="10">CIRM-BRFM 674</strain>
    </source>
</reference>
<keyword evidence="4" id="KW-0653">Protein transport</keyword>
<feature type="compositionally biased region" description="Polar residues" evidence="8">
    <location>
        <begin position="100"/>
        <end position="120"/>
    </location>
</feature>
<dbReference type="InterPro" id="IPR000156">
    <property type="entry name" value="Ran_bind_dom"/>
</dbReference>
<feature type="region of interest" description="Disordered" evidence="8">
    <location>
        <begin position="1"/>
        <end position="132"/>
    </location>
</feature>
<dbReference type="SUPFAM" id="SSF50729">
    <property type="entry name" value="PH domain-like"/>
    <property type="match status" value="1"/>
</dbReference>
<evidence type="ECO:0000256" key="5">
    <source>
        <dbReference type="ARBA" id="ARBA00023010"/>
    </source>
</evidence>
<feature type="region of interest" description="Disordered" evidence="8">
    <location>
        <begin position="402"/>
        <end position="425"/>
    </location>
</feature>
<dbReference type="CDD" id="cd13170">
    <property type="entry name" value="RanBD_NUP50"/>
    <property type="match status" value="1"/>
</dbReference>
<evidence type="ECO:0000256" key="2">
    <source>
        <dbReference type="ARBA" id="ARBA00022448"/>
    </source>
</evidence>
<evidence type="ECO:0000256" key="4">
    <source>
        <dbReference type="ARBA" id="ARBA00022927"/>
    </source>
</evidence>
<keyword evidence="2" id="KW-0813">Transport</keyword>
<feature type="region of interest" description="Disordered" evidence="8">
    <location>
        <begin position="221"/>
        <end position="285"/>
    </location>
</feature>
<keyword evidence="3" id="KW-0509">mRNA transport</keyword>
<evidence type="ECO:0000256" key="3">
    <source>
        <dbReference type="ARBA" id="ARBA00022816"/>
    </source>
</evidence>
<comment type="subcellular location">
    <subcellularLocation>
        <location evidence="1">Nucleus</location>
        <location evidence="1">Nuclear pore complex</location>
    </subcellularLocation>
</comment>
<feature type="region of interest" description="Disordered" evidence="8">
    <location>
        <begin position="362"/>
        <end position="382"/>
    </location>
</feature>
<evidence type="ECO:0000256" key="8">
    <source>
        <dbReference type="SAM" id="MobiDB-lite"/>
    </source>
</evidence>
<feature type="compositionally biased region" description="Low complexity" evidence="8">
    <location>
        <begin position="410"/>
        <end position="425"/>
    </location>
</feature>
<dbReference type="Proteomes" id="UP000807469">
    <property type="component" value="Unassembled WGS sequence"/>
</dbReference>